<protein>
    <submittedName>
        <fullName evidence="1">Uncharacterized protein</fullName>
    </submittedName>
</protein>
<evidence type="ECO:0000313" key="2">
    <source>
        <dbReference type="Proteomes" id="UP001456524"/>
    </source>
</evidence>
<accession>A0ABR1Y890</accession>
<sequence>MAKCCNKLSPSSLGAWRFGVGVQSGVVSLCELALLSFCSTSRQRQEAKRNGKRPNEPTARPNACAVQQAQSVADGYTERATTCRFISADVGDDREHLHNLDDAIIGVLARVAASILRLRSRLLQAKRAKLPSRTVSIRCAIKDADFRLAGRLNTLSPSPVVSANQLPCGGARAHDQTYPLGCPGPSPPAFV</sequence>
<comment type="caution">
    <text evidence="1">The sequence shown here is derived from an EMBL/GenBank/DDBJ whole genome shotgun (WGS) entry which is preliminary data.</text>
</comment>
<dbReference type="EMBL" id="JBBWUH010000001">
    <property type="protein sequence ID" value="KAK8177861.1"/>
    <property type="molecule type" value="Genomic_DNA"/>
</dbReference>
<reference evidence="1 2" key="1">
    <citation type="journal article" date="2022" name="G3 (Bethesda)">
        <title>Enemy or ally: a genomic approach to elucidate the lifestyle of Phyllosticta citrichinaensis.</title>
        <authorList>
            <person name="Buijs V.A."/>
            <person name="Groenewald J.Z."/>
            <person name="Haridas S."/>
            <person name="LaButti K.M."/>
            <person name="Lipzen A."/>
            <person name="Martin F.M."/>
            <person name="Barry K."/>
            <person name="Grigoriev I.V."/>
            <person name="Crous P.W."/>
            <person name="Seidl M.F."/>
        </authorList>
    </citation>
    <scope>NUCLEOTIDE SEQUENCE [LARGE SCALE GENOMIC DNA]</scope>
    <source>
        <strain evidence="1 2">CBS 129764</strain>
    </source>
</reference>
<dbReference type="Proteomes" id="UP001456524">
    <property type="component" value="Unassembled WGS sequence"/>
</dbReference>
<keyword evidence="2" id="KW-1185">Reference proteome</keyword>
<evidence type="ECO:0000313" key="1">
    <source>
        <dbReference type="EMBL" id="KAK8177861.1"/>
    </source>
</evidence>
<proteinExistence type="predicted"/>
<name>A0ABR1Y890_9PEZI</name>
<organism evidence="1 2">
    <name type="scientific">Phyllosticta citrichinensis</name>
    <dbReference type="NCBI Taxonomy" id="1130410"/>
    <lineage>
        <taxon>Eukaryota</taxon>
        <taxon>Fungi</taxon>
        <taxon>Dikarya</taxon>
        <taxon>Ascomycota</taxon>
        <taxon>Pezizomycotina</taxon>
        <taxon>Dothideomycetes</taxon>
        <taxon>Dothideomycetes incertae sedis</taxon>
        <taxon>Botryosphaeriales</taxon>
        <taxon>Phyllostictaceae</taxon>
        <taxon>Phyllosticta</taxon>
    </lineage>
</organism>
<gene>
    <name evidence="1" type="ORF">IWX90DRAFT_34140</name>
</gene>